<gene>
    <name evidence="10" type="ORF">EKH79_06485</name>
</gene>
<keyword evidence="11" id="KW-1185">Reference proteome</keyword>
<feature type="domain" description="Glycoside hydrolase 35 catalytic" evidence="7">
    <location>
        <begin position="50"/>
        <end position="362"/>
    </location>
</feature>
<dbReference type="PRINTS" id="PR00742">
    <property type="entry name" value="GLHYDRLASE35"/>
</dbReference>
<organism evidence="10 11">
    <name type="scientific">Dyella dinghuensis</name>
    <dbReference type="NCBI Taxonomy" id="1920169"/>
    <lineage>
        <taxon>Bacteria</taxon>
        <taxon>Pseudomonadati</taxon>
        <taxon>Pseudomonadota</taxon>
        <taxon>Gammaproteobacteria</taxon>
        <taxon>Lysobacterales</taxon>
        <taxon>Rhodanobacteraceae</taxon>
        <taxon>Dyella</taxon>
    </lineage>
</organism>
<dbReference type="PIRSF" id="PIRSF006336">
    <property type="entry name" value="B-gal"/>
    <property type="match status" value="1"/>
</dbReference>
<comment type="similarity">
    <text evidence="1 6">Belongs to the glycosyl hydrolase 35 family.</text>
</comment>
<dbReference type="GO" id="GO:0005975">
    <property type="term" value="P:carbohydrate metabolic process"/>
    <property type="evidence" value="ECO:0007669"/>
    <property type="project" value="InterPro"/>
</dbReference>
<dbReference type="InterPro" id="IPR017853">
    <property type="entry name" value="GH"/>
</dbReference>
<evidence type="ECO:0000313" key="10">
    <source>
        <dbReference type="EMBL" id="RUL66318.1"/>
    </source>
</evidence>
<dbReference type="Proteomes" id="UP000267077">
    <property type="component" value="Unassembled WGS sequence"/>
</dbReference>
<sequence length="625" mass="70285">MERRDFLRFALLTPLAAAMPVAYGETDKASGIEPIPDGKPHRFELSRQHFLLDGTPFQIRSGEMHPARIPAEYWLHRIQMAKAMGLNTIAIYLMWNYFESEPGVFDFTTERRDFVRFIKLCQQEGMWVYLRPGPYVCAEWDLGGLPAYLLRDPSIRVRTKDDARYMHAVQRYMEAVGPKIAPLMANRGGPILMMQIENEYASFGHDREYLLRLRTMWQANGIEGPFSVSDGLDQIQKAGTYVPGAALGLDGDTDFAAAQAIAGDAPVWVGEGYPGWLTHWGDLFFQSGNYLPTLRKLMAEGRSFNMYVVHGGTNFGFTAGANARNDYANFEPVITSYDYGAPINERGEATRDYRAFRSVITAHLPAPVSDPPPAPPTIHFDDVMAHPYASIWDNFPMPSRQVKKPDPNEILFAQNQGMVLYRKTLLSGGMLNMEGLRDYGTVSSDGKYLDYVSRVNKPGLHVRQYVDIPPPANGVGAMVEILVDSFGHVGYGQAMYDFKGIVGAVTLNGEELHDWQAHSLPLDEAYIAGLPPMERNSPSALRPGMFFKAIVKLDQLGDCYIDMSEWNKGYLWVNGKPLGRYWQIGPQQRLYCPASWFKHGHNELLVFDMHRVSAAPIRCSNRLQG</sequence>
<comment type="caution">
    <text evidence="10">The sequence shown here is derived from an EMBL/GenBank/DDBJ whole genome shotgun (WGS) entry which is preliminary data.</text>
</comment>
<evidence type="ECO:0000256" key="5">
    <source>
        <dbReference type="RuleBase" id="RU000675"/>
    </source>
</evidence>
<feature type="domain" description="Beta-galactosidase galactose-binding" evidence="9">
    <location>
        <begin position="545"/>
        <end position="602"/>
    </location>
</feature>
<evidence type="ECO:0000256" key="2">
    <source>
        <dbReference type="ARBA" id="ARBA00022801"/>
    </source>
</evidence>
<dbReference type="InterPro" id="IPR048912">
    <property type="entry name" value="BetaGal1-like_ABD1"/>
</dbReference>
<evidence type="ECO:0000256" key="3">
    <source>
        <dbReference type="ARBA" id="ARBA00023295"/>
    </source>
</evidence>
<feature type="domain" description="Beta-galactosidase 1-like first all-beta" evidence="8">
    <location>
        <begin position="413"/>
        <end position="520"/>
    </location>
</feature>
<evidence type="ECO:0000313" key="11">
    <source>
        <dbReference type="Proteomes" id="UP000267077"/>
    </source>
</evidence>
<dbReference type="Pfam" id="PF21317">
    <property type="entry name" value="BetaGal_ABD_1"/>
    <property type="match status" value="1"/>
</dbReference>
<dbReference type="EMBL" id="RYZR01000003">
    <property type="protein sequence ID" value="RUL66318.1"/>
    <property type="molecule type" value="Genomic_DNA"/>
</dbReference>
<dbReference type="OrthoDB" id="9813184at2"/>
<dbReference type="PANTHER" id="PTHR23421">
    <property type="entry name" value="BETA-GALACTOSIDASE RELATED"/>
    <property type="match status" value="1"/>
</dbReference>
<dbReference type="InterPro" id="IPR001944">
    <property type="entry name" value="Glycoside_Hdrlase_35"/>
</dbReference>
<feature type="active site" description="Proton donor" evidence="4">
    <location>
        <position position="199"/>
    </location>
</feature>
<feature type="active site" description="Nucleophile" evidence="4">
    <location>
        <position position="271"/>
    </location>
</feature>
<evidence type="ECO:0000256" key="1">
    <source>
        <dbReference type="ARBA" id="ARBA00009809"/>
    </source>
</evidence>
<evidence type="ECO:0000256" key="4">
    <source>
        <dbReference type="PIRSR" id="PIRSR006336-1"/>
    </source>
</evidence>
<evidence type="ECO:0000259" key="9">
    <source>
        <dbReference type="Pfam" id="PF21467"/>
    </source>
</evidence>
<keyword evidence="2 5" id="KW-0378">Hydrolase</keyword>
<dbReference type="SUPFAM" id="SSF49785">
    <property type="entry name" value="Galactose-binding domain-like"/>
    <property type="match status" value="1"/>
</dbReference>
<dbReference type="PROSITE" id="PS01182">
    <property type="entry name" value="GLYCOSYL_HYDROL_F35"/>
    <property type="match status" value="1"/>
</dbReference>
<evidence type="ECO:0000259" key="7">
    <source>
        <dbReference type="Pfam" id="PF01301"/>
    </source>
</evidence>
<dbReference type="GO" id="GO:0004565">
    <property type="term" value="F:beta-galactosidase activity"/>
    <property type="evidence" value="ECO:0007669"/>
    <property type="project" value="UniProtKB-EC"/>
</dbReference>
<dbReference type="EC" id="3.2.1.23" evidence="5"/>
<dbReference type="RefSeq" id="WP_126672944.1">
    <property type="nucleotide sequence ID" value="NZ_RYZR01000003.1"/>
</dbReference>
<dbReference type="InterPro" id="IPR019801">
    <property type="entry name" value="Glyco_hydro_35_CS"/>
</dbReference>
<evidence type="ECO:0000259" key="8">
    <source>
        <dbReference type="Pfam" id="PF21317"/>
    </source>
</evidence>
<name>A0A432LW69_9GAMM</name>
<dbReference type="InterPro" id="IPR031330">
    <property type="entry name" value="Gly_Hdrlase_35_cat"/>
</dbReference>
<accession>A0A432LW69</accession>
<reference evidence="10 11" key="1">
    <citation type="submission" date="2018-12" db="EMBL/GenBank/DDBJ databases">
        <title>Dyella dinghuensis sp. nov. DHOA06 and Dyella choica sp. nov. 4M-K27, isolated from forest soil.</title>
        <authorList>
            <person name="Qiu L.-H."/>
            <person name="Gao Z.-H."/>
        </authorList>
    </citation>
    <scope>NUCLEOTIDE SEQUENCE [LARGE SCALE GENOMIC DNA]</scope>
    <source>
        <strain evidence="10 11">DHOA06</strain>
    </source>
</reference>
<dbReference type="InterPro" id="IPR026283">
    <property type="entry name" value="B-gal_1-like"/>
</dbReference>
<protein>
    <recommendedName>
        <fullName evidence="5">Beta-galactosidase</fullName>
        <ecNumber evidence="5">3.2.1.23</ecNumber>
    </recommendedName>
</protein>
<dbReference type="InterPro" id="IPR008979">
    <property type="entry name" value="Galactose-bd-like_sf"/>
</dbReference>
<keyword evidence="3 5" id="KW-0326">Glycosidase</keyword>
<dbReference type="Gene3D" id="2.60.120.260">
    <property type="entry name" value="Galactose-binding domain-like"/>
    <property type="match status" value="2"/>
</dbReference>
<dbReference type="Pfam" id="PF01301">
    <property type="entry name" value="Glyco_hydro_35"/>
    <property type="match status" value="1"/>
</dbReference>
<proteinExistence type="inferred from homology"/>
<dbReference type="SUPFAM" id="SSF51445">
    <property type="entry name" value="(Trans)glycosidases"/>
    <property type="match status" value="1"/>
</dbReference>
<comment type="catalytic activity">
    <reaction evidence="5">
        <text>Hydrolysis of terminal non-reducing beta-D-galactose residues in beta-D-galactosides.</text>
        <dbReference type="EC" id="3.2.1.23"/>
    </reaction>
</comment>
<dbReference type="InterPro" id="IPR048913">
    <property type="entry name" value="BetaGal_gal-bd"/>
</dbReference>
<dbReference type="Pfam" id="PF21467">
    <property type="entry name" value="BetaGal_gal-bd"/>
    <property type="match status" value="1"/>
</dbReference>
<evidence type="ECO:0000256" key="6">
    <source>
        <dbReference type="RuleBase" id="RU003679"/>
    </source>
</evidence>
<dbReference type="AlphaFoldDB" id="A0A432LW69"/>
<dbReference type="Gene3D" id="3.20.20.80">
    <property type="entry name" value="Glycosidases"/>
    <property type="match status" value="1"/>
</dbReference>